<dbReference type="AlphaFoldDB" id="A0A317XI54"/>
<keyword evidence="11" id="KW-1185">Reference proteome</keyword>
<evidence type="ECO:0000256" key="2">
    <source>
        <dbReference type="ARBA" id="ARBA00010261"/>
    </source>
</evidence>
<proteinExistence type="inferred from homology"/>
<evidence type="ECO:0000256" key="7">
    <source>
        <dbReference type="ARBA" id="ARBA00023128"/>
    </source>
</evidence>
<evidence type="ECO:0000256" key="3">
    <source>
        <dbReference type="ARBA" id="ARBA00022448"/>
    </source>
</evidence>
<keyword evidence="4" id="KW-0679">Respiratory chain</keyword>
<keyword evidence="3" id="KW-0813">Transport</keyword>
<dbReference type="EMBL" id="KZ819231">
    <property type="protein sequence ID" value="PWY96970.1"/>
    <property type="molecule type" value="Genomic_DNA"/>
</dbReference>
<evidence type="ECO:0000313" key="10">
    <source>
        <dbReference type="EMBL" id="PWY96970.1"/>
    </source>
</evidence>
<evidence type="ECO:0000256" key="8">
    <source>
        <dbReference type="ARBA" id="ARBA00023136"/>
    </source>
</evidence>
<dbReference type="GO" id="GO:0022904">
    <property type="term" value="P:respiratory electron transport chain"/>
    <property type="evidence" value="ECO:0007669"/>
    <property type="project" value="InterPro"/>
</dbReference>
<keyword evidence="5" id="KW-0999">Mitochondrion inner membrane</keyword>
<dbReference type="GO" id="GO:0005743">
    <property type="term" value="C:mitochondrial inner membrane"/>
    <property type="evidence" value="ECO:0007669"/>
    <property type="project" value="UniProtKB-SubCell"/>
</dbReference>
<keyword evidence="9" id="KW-0175">Coiled coil</keyword>
<comment type="subcellular location">
    <subcellularLocation>
        <location evidence="1">Mitochondrion inner membrane</location>
        <topology evidence="1">Peripheral membrane protein</topology>
        <orientation evidence="1">Matrix side</orientation>
    </subcellularLocation>
</comment>
<accession>A0A317XI54</accession>
<dbReference type="InParanoid" id="A0A317XI54"/>
<evidence type="ECO:0000313" key="11">
    <source>
        <dbReference type="Proteomes" id="UP000246740"/>
    </source>
</evidence>
<dbReference type="STRING" id="1882483.A0A317XI54"/>
<feature type="coiled-coil region" evidence="9">
    <location>
        <begin position="81"/>
        <end position="108"/>
    </location>
</feature>
<dbReference type="InterPro" id="IPR006806">
    <property type="entry name" value="NDUFA5"/>
</dbReference>
<keyword evidence="8" id="KW-0472">Membrane</keyword>
<keyword evidence="6" id="KW-0249">Electron transport</keyword>
<dbReference type="Pfam" id="PF04716">
    <property type="entry name" value="ETC_C1_NDUFA5"/>
    <property type="match status" value="1"/>
</dbReference>
<evidence type="ECO:0000256" key="5">
    <source>
        <dbReference type="ARBA" id="ARBA00022792"/>
    </source>
</evidence>
<sequence>MAMSAARRAATPSGAFAPAAVTFAARLKKSTNITGLEVSPYPLEELKEKFSKTLSLLQTLPDSSVYKQATSALTQHKLSTVEKAIQQTKGVENNAEKLESVYQQTELDLDAGQLEQVLQQASAEYHLVAKMIDWKAWEPLQNPPAPGQWSYFSMAEEAGEGGEDQHVDGSKN</sequence>
<evidence type="ECO:0008006" key="12">
    <source>
        <dbReference type="Google" id="ProtNLM"/>
    </source>
</evidence>
<evidence type="ECO:0000256" key="1">
    <source>
        <dbReference type="ARBA" id="ARBA00004443"/>
    </source>
</evidence>
<evidence type="ECO:0000256" key="6">
    <source>
        <dbReference type="ARBA" id="ARBA00022982"/>
    </source>
</evidence>
<keyword evidence="7" id="KW-0496">Mitochondrion</keyword>
<dbReference type="PANTHER" id="PTHR12653:SF0">
    <property type="entry name" value="NADH DEHYDROGENASE [UBIQUINONE] 1 ALPHA SUBCOMPLEX SUBUNIT 5"/>
    <property type="match status" value="1"/>
</dbReference>
<gene>
    <name evidence="10" type="ORF">BCV70DRAFT_213914</name>
</gene>
<reference evidence="10 11" key="1">
    <citation type="journal article" date="2018" name="Mol. Biol. Evol.">
        <title>Broad Genomic Sampling Reveals a Smut Pathogenic Ancestry of the Fungal Clade Ustilaginomycotina.</title>
        <authorList>
            <person name="Kijpornyongpan T."/>
            <person name="Mondo S.J."/>
            <person name="Barry K."/>
            <person name="Sandor L."/>
            <person name="Lee J."/>
            <person name="Lipzen A."/>
            <person name="Pangilinan J."/>
            <person name="LaButti K."/>
            <person name="Hainaut M."/>
            <person name="Henrissat B."/>
            <person name="Grigoriev I.V."/>
            <person name="Spatafora J.W."/>
            <person name="Aime M.C."/>
        </authorList>
    </citation>
    <scope>NUCLEOTIDE SEQUENCE [LARGE SCALE GENOMIC DNA]</scope>
    <source>
        <strain evidence="10 11">MCA 3645</strain>
    </source>
</reference>
<protein>
    <recommendedName>
        <fullName evidence="12">NADH2 dehydrogenase</fullName>
    </recommendedName>
</protein>
<dbReference type="PANTHER" id="PTHR12653">
    <property type="entry name" value="NADH-UBIQUINONE OXIDOREDUCTASE 13 KD-B SUBUNIT"/>
    <property type="match status" value="1"/>
</dbReference>
<dbReference type="OrthoDB" id="286811at2759"/>
<dbReference type="Proteomes" id="UP000246740">
    <property type="component" value="Unassembled WGS sequence"/>
</dbReference>
<evidence type="ECO:0000256" key="9">
    <source>
        <dbReference type="SAM" id="Coils"/>
    </source>
</evidence>
<evidence type="ECO:0000256" key="4">
    <source>
        <dbReference type="ARBA" id="ARBA00022660"/>
    </source>
</evidence>
<name>A0A317XI54_9BASI</name>
<organism evidence="10 11">
    <name type="scientific">Testicularia cyperi</name>
    <dbReference type="NCBI Taxonomy" id="1882483"/>
    <lineage>
        <taxon>Eukaryota</taxon>
        <taxon>Fungi</taxon>
        <taxon>Dikarya</taxon>
        <taxon>Basidiomycota</taxon>
        <taxon>Ustilaginomycotina</taxon>
        <taxon>Ustilaginomycetes</taxon>
        <taxon>Ustilaginales</taxon>
        <taxon>Anthracoideaceae</taxon>
        <taxon>Testicularia</taxon>
    </lineage>
</organism>
<comment type="similarity">
    <text evidence="2">Belongs to the complex I NDUFA5 subunit family.</text>
</comment>